<dbReference type="EMBL" id="CYSE01000015">
    <property type="protein sequence ID" value="CUH82542.1"/>
    <property type="molecule type" value="Genomic_DNA"/>
</dbReference>
<accession>A0A0P1GKQ7</accession>
<reference evidence="2 3" key="1">
    <citation type="submission" date="2015-09" db="EMBL/GenBank/DDBJ databases">
        <authorList>
            <consortium name="Swine Surveillance"/>
        </authorList>
    </citation>
    <scope>NUCLEOTIDE SEQUENCE [LARGE SCALE GENOMIC DNA]</scope>
    <source>
        <strain evidence="2 3">CECT 7648</strain>
    </source>
</reference>
<dbReference type="RefSeq" id="WP_058249435.1">
    <property type="nucleotide sequence ID" value="NZ_CYSE01000015.1"/>
</dbReference>
<organism evidence="2 3">
    <name type="scientific">Tropicibacter naphthalenivorans</name>
    <dbReference type="NCBI Taxonomy" id="441103"/>
    <lineage>
        <taxon>Bacteria</taxon>
        <taxon>Pseudomonadati</taxon>
        <taxon>Pseudomonadota</taxon>
        <taxon>Alphaproteobacteria</taxon>
        <taxon>Rhodobacterales</taxon>
        <taxon>Roseobacteraceae</taxon>
        <taxon>Tropicibacter</taxon>
    </lineage>
</organism>
<proteinExistence type="predicted"/>
<evidence type="ECO:0000313" key="3">
    <source>
        <dbReference type="Proteomes" id="UP000054935"/>
    </source>
</evidence>
<sequence length="232" mass="23735">MNRDRMTEFANSSYRAMQLGLAPELRGLRDHEIEALVEEVLAGATAEEVENFARSLRQFGKAAGPLAAKALPGVVSGATTGAAAGPWGAVIGGVVGGATSLLAGGGSGGGKGKPRRPSPPSPSQPSPTRPAGSAPRPAPRPAPRAPVQAGHDPAVEATARLLLLLARPEVQNALLALLMGNAGRRTVRANGESLPIETVAEALASASAEVVHATRPTPLHDTPPTRRLHDVR</sequence>
<protein>
    <submittedName>
        <fullName evidence="2">Uncharacterized protein</fullName>
    </submittedName>
</protein>
<dbReference type="AlphaFoldDB" id="A0A0P1GKQ7"/>
<feature type="compositionally biased region" description="Pro residues" evidence="1">
    <location>
        <begin position="117"/>
        <end position="128"/>
    </location>
</feature>
<evidence type="ECO:0000313" key="2">
    <source>
        <dbReference type="EMBL" id="CUH82542.1"/>
    </source>
</evidence>
<gene>
    <name evidence="2" type="ORF">TRN7648_04084</name>
</gene>
<dbReference type="Proteomes" id="UP000054935">
    <property type="component" value="Unassembled WGS sequence"/>
</dbReference>
<feature type="region of interest" description="Disordered" evidence="1">
    <location>
        <begin position="102"/>
        <end position="151"/>
    </location>
</feature>
<evidence type="ECO:0000256" key="1">
    <source>
        <dbReference type="SAM" id="MobiDB-lite"/>
    </source>
</evidence>
<dbReference type="STRING" id="441103.TRN7648_04084"/>
<name>A0A0P1GKQ7_9RHOB</name>
<keyword evidence="3" id="KW-1185">Reference proteome</keyword>